<feature type="transmembrane region" description="Helical" evidence="7">
    <location>
        <begin position="411"/>
        <end position="437"/>
    </location>
</feature>
<comment type="subcellular location">
    <subcellularLocation>
        <location evidence="1">Membrane</location>
        <topology evidence="1">Multi-pass membrane protein</topology>
    </subcellularLocation>
</comment>
<dbReference type="PANTHER" id="PTHR23504:SF15">
    <property type="entry name" value="MAJOR FACILITATOR SUPERFAMILY (MFS) PROFILE DOMAIN-CONTAINING PROTEIN"/>
    <property type="match status" value="1"/>
</dbReference>
<dbReference type="SUPFAM" id="SSF103473">
    <property type="entry name" value="MFS general substrate transporter"/>
    <property type="match status" value="1"/>
</dbReference>
<evidence type="ECO:0000256" key="1">
    <source>
        <dbReference type="ARBA" id="ARBA00004141"/>
    </source>
</evidence>
<dbReference type="Pfam" id="PF07690">
    <property type="entry name" value="MFS_1"/>
    <property type="match status" value="1"/>
</dbReference>
<feature type="transmembrane region" description="Helical" evidence="7">
    <location>
        <begin position="212"/>
        <end position="234"/>
    </location>
</feature>
<feature type="transmembrane region" description="Helical" evidence="7">
    <location>
        <begin position="369"/>
        <end position="391"/>
    </location>
</feature>
<keyword evidence="5 7" id="KW-0472">Membrane</keyword>
<proteinExistence type="predicted"/>
<evidence type="ECO:0000256" key="5">
    <source>
        <dbReference type="ARBA" id="ARBA00023136"/>
    </source>
</evidence>
<dbReference type="PANTHER" id="PTHR23504">
    <property type="entry name" value="MAJOR FACILITATOR SUPERFAMILY DOMAIN-CONTAINING PROTEIN 10"/>
    <property type="match status" value="1"/>
</dbReference>
<dbReference type="Proteomes" id="UP000054196">
    <property type="component" value="Unassembled WGS sequence"/>
</dbReference>
<feature type="transmembrane region" description="Helical" evidence="7">
    <location>
        <begin position="484"/>
        <end position="504"/>
    </location>
</feature>
<dbReference type="HOGENOM" id="CLU_001265_54_6_1"/>
<evidence type="ECO:0000256" key="6">
    <source>
        <dbReference type="SAM" id="MobiDB-lite"/>
    </source>
</evidence>
<protein>
    <submittedName>
        <fullName evidence="9">MFS general substrate transporter</fullName>
    </submittedName>
</protein>
<reference evidence="10" key="1">
    <citation type="journal article" date="2012" name="Science">
        <title>The Paleozoic origin of enzymatic lignin decomposition reconstructed from 31 fungal genomes.</title>
        <authorList>
            <person name="Floudas D."/>
            <person name="Binder M."/>
            <person name="Riley R."/>
            <person name="Barry K."/>
            <person name="Blanchette R.A."/>
            <person name="Henrissat B."/>
            <person name="Martinez A.T."/>
            <person name="Otillar R."/>
            <person name="Spatafora J.W."/>
            <person name="Yadav J.S."/>
            <person name="Aerts A."/>
            <person name="Benoit I."/>
            <person name="Boyd A."/>
            <person name="Carlson A."/>
            <person name="Copeland A."/>
            <person name="Coutinho P.M."/>
            <person name="de Vries R.P."/>
            <person name="Ferreira P."/>
            <person name="Findley K."/>
            <person name="Foster B."/>
            <person name="Gaskell J."/>
            <person name="Glotzer D."/>
            <person name="Gorecki P."/>
            <person name="Heitman J."/>
            <person name="Hesse C."/>
            <person name="Hori C."/>
            <person name="Igarashi K."/>
            <person name="Jurgens J.A."/>
            <person name="Kallen N."/>
            <person name="Kersten P."/>
            <person name="Kohler A."/>
            <person name="Kuees U."/>
            <person name="Kumar T.K.A."/>
            <person name="Kuo A."/>
            <person name="LaButti K."/>
            <person name="Larrondo L.F."/>
            <person name="Lindquist E."/>
            <person name="Ling A."/>
            <person name="Lombard V."/>
            <person name="Lucas S."/>
            <person name="Lundell T."/>
            <person name="Martin R."/>
            <person name="McLaughlin D.J."/>
            <person name="Morgenstern I."/>
            <person name="Morin E."/>
            <person name="Murat C."/>
            <person name="Nagy L.G."/>
            <person name="Nolan M."/>
            <person name="Ohm R.A."/>
            <person name="Patyshakuliyeva A."/>
            <person name="Rokas A."/>
            <person name="Ruiz-Duenas F.J."/>
            <person name="Sabat G."/>
            <person name="Salamov A."/>
            <person name="Samejima M."/>
            <person name="Schmutz J."/>
            <person name="Slot J.C."/>
            <person name="St John F."/>
            <person name="Stenlid J."/>
            <person name="Sun H."/>
            <person name="Sun S."/>
            <person name="Syed K."/>
            <person name="Tsang A."/>
            <person name="Wiebenga A."/>
            <person name="Young D."/>
            <person name="Pisabarro A."/>
            <person name="Eastwood D.C."/>
            <person name="Martin F."/>
            <person name="Cullen D."/>
            <person name="Grigoriev I.V."/>
            <person name="Hibbett D.S."/>
        </authorList>
    </citation>
    <scope>NUCLEOTIDE SEQUENCE [LARGE SCALE GENOMIC DNA]</scope>
    <source>
        <strain evidence="10">HHB-11173 SS5</strain>
    </source>
</reference>
<keyword evidence="4 7" id="KW-1133">Transmembrane helix</keyword>
<evidence type="ECO:0000313" key="9">
    <source>
        <dbReference type="EMBL" id="EIN04049.1"/>
    </source>
</evidence>
<dbReference type="OrthoDB" id="419616at2759"/>
<dbReference type="EMBL" id="JH687557">
    <property type="protein sequence ID" value="EIN04049.1"/>
    <property type="molecule type" value="Genomic_DNA"/>
</dbReference>
<dbReference type="GeneID" id="18881711"/>
<dbReference type="GO" id="GO:0016020">
    <property type="term" value="C:membrane"/>
    <property type="evidence" value="ECO:0007669"/>
    <property type="project" value="UniProtKB-SubCell"/>
</dbReference>
<dbReference type="OMA" id="VIMDMAY"/>
<keyword evidence="2" id="KW-0813">Transport</keyword>
<dbReference type="GO" id="GO:0022857">
    <property type="term" value="F:transmembrane transporter activity"/>
    <property type="evidence" value="ECO:0007669"/>
    <property type="project" value="InterPro"/>
</dbReference>
<dbReference type="InterPro" id="IPR036259">
    <property type="entry name" value="MFS_trans_sf"/>
</dbReference>
<feature type="transmembrane region" description="Helical" evidence="7">
    <location>
        <begin position="112"/>
        <end position="130"/>
    </location>
</feature>
<feature type="transmembrane region" description="Helical" evidence="7">
    <location>
        <begin position="297"/>
        <end position="317"/>
    </location>
</feature>
<evidence type="ECO:0000256" key="3">
    <source>
        <dbReference type="ARBA" id="ARBA00022692"/>
    </source>
</evidence>
<evidence type="ECO:0000256" key="4">
    <source>
        <dbReference type="ARBA" id="ARBA00022989"/>
    </source>
</evidence>
<dbReference type="PRINTS" id="PR01035">
    <property type="entry name" value="TCRTETA"/>
</dbReference>
<evidence type="ECO:0000259" key="8">
    <source>
        <dbReference type="PROSITE" id="PS50850"/>
    </source>
</evidence>
<dbReference type="AlphaFoldDB" id="R7S2G9"/>
<dbReference type="InterPro" id="IPR020846">
    <property type="entry name" value="MFS_dom"/>
</dbReference>
<dbReference type="KEGG" id="psq:PUNSTDRAFT_146786"/>
<evidence type="ECO:0000256" key="7">
    <source>
        <dbReference type="SAM" id="Phobius"/>
    </source>
</evidence>
<dbReference type="Gene3D" id="1.20.1250.20">
    <property type="entry name" value="MFS general substrate transporter like domains"/>
    <property type="match status" value="1"/>
</dbReference>
<organism evidence="9 10">
    <name type="scientific">Punctularia strigosozonata (strain HHB-11173)</name>
    <name type="common">White-rot fungus</name>
    <dbReference type="NCBI Taxonomy" id="741275"/>
    <lineage>
        <taxon>Eukaryota</taxon>
        <taxon>Fungi</taxon>
        <taxon>Dikarya</taxon>
        <taxon>Basidiomycota</taxon>
        <taxon>Agaricomycotina</taxon>
        <taxon>Agaricomycetes</taxon>
        <taxon>Corticiales</taxon>
        <taxon>Punctulariaceae</taxon>
        <taxon>Punctularia</taxon>
    </lineage>
</organism>
<keyword evidence="10" id="KW-1185">Reference proteome</keyword>
<dbReference type="RefSeq" id="XP_007388838.1">
    <property type="nucleotide sequence ID" value="XM_007388776.1"/>
</dbReference>
<dbReference type="PROSITE" id="PS50850">
    <property type="entry name" value="MFS"/>
    <property type="match status" value="1"/>
</dbReference>
<accession>R7S2G9</accession>
<feature type="transmembrane region" description="Helical" evidence="7">
    <location>
        <begin position="337"/>
        <end position="357"/>
    </location>
</feature>
<dbReference type="InterPro" id="IPR011701">
    <property type="entry name" value="MFS"/>
</dbReference>
<feature type="region of interest" description="Disordered" evidence="6">
    <location>
        <begin position="1"/>
        <end position="33"/>
    </location>
</feature>
<dbReference type="CDD" id="cd17330">
    <property type="entry name" value="MFS_SLC46_TetA_like"/>
    <property type="match status" value="1"/>
</dbReference>
<dbReference type="InterPro" id="IPR001958">
    <property type="entry name" value="Tet-R_TetA/multi-R_MdtG-like"/>
</dbReference>
<name>R7S2G9_PUNST</name>
<evidence type="ECO:0000313" key="10">
    <source>
        <dbReference type="Proteomes" id="UP000054196"/>
    </source>
</evidence>
<feature type="domain" description="Major facilitator superfamily (MFS) profile" evidence="8">
    <location>
        <begin position="39"/>
        <end position="508"/>
    </location>
</feature>
<sequence length="517" mass="55226">MTSSYEEDGTTTPASEETALLSPRNGKQKRRPTPLPKVQMSIILLAQLAEPIMSQCIYPFINDLVRTLDITGGDESKVGYYAGLIQSLFFATEALTVLQWSRLSDRIGRKPVLLIGLSGLFFSMIFFGLSRTYWTLVLSRCLNGLLNGNIGVMKSMIGEISDSSNIAQAFALMPVTWAAGVSIGPMIGGSLSRPHDTWPHVFSHPFWQQYPYFLPCFVSAVFSAFVFVIVLLFLKETVQKEHRPEPSKPSDYTDLERDLSAEGAVAFHEGEPALPPHPHPSPTDADASLRALLTRPVVVSVLNYGLLATLDIAYCALQPLFLSTPVSAGGLGFSPRAIGLIMGAFGLANGGFQVLFLAKIVRAFGLGPVFRVGMLAFVPLFALFPVMNVLARRSDGEGGGGGGGGGVGPGVWAVLAVQLTCAMVMELAYGTIFVYVTHAAPSRRTLGAVNGIAQTTASVVRAVGPALSTSLFAFSVSHDLMGGYAVYVVLVAMAAAALVAAVQLPKNGWKEEDSEEE</sequence>
<dbReference type="eggNOG" id="KOG2615">
    <property type="taxonomic scope" value="Eukaryota"/>
</dbReference>
<keyword evidence="3 7" id="KW-0812">Transmembrane</keyword>
<evidence type="ECO:0000256" key="2">
    <source>
        <dbReference type="ARBA" id="ARBA00022448"/>
    </source>
</evidence>
<gene>
    <name evidence="9" type="ORF">PUNSTDRAFT_146786</name>
</gene>